<dbReference type="Proteomes" id="UP000004810">
    <property type="component" value="Unassembled WGS sequence"/>
</dbReference>
<gene>
    <name evidence="2" type="ORF">WUBG_12928</name>
</gene>
<name>J9ELF5_WUCBA</name>
<sequence length="63" mass="7168">LTKQRDRMDIVRSLLRAVTPLPDGDTADRMNYCFSTTLLVILSAFISGWRLNISLDNKSNKII</sequence>
<dbReference type="EMBL" id="ADBV01009474">
    <property type="protein sequence ID" value="EJW76164.1"/>
    <property type="molecule type" value="Genomic_DNA"/>
</dbReference>
<organism evidence="2 3">
    <name type="scientific">Wuchereria bancrofti</name>
    <dbReference type="NCBI Taxonomy" id="6293"/>
    <lineage>
        <taxon>Eukaryota</taxon>
        <taxon>Metazoa</taxon>
        <taxon>Ecdysozoa</taxon>
        <taxon>Nematoda</taxon>
        <taxon>Chromadorea</taxon>
        <taxon>Rhabditida</taxon>
        <taxon>Spirurina</taxon>
        <taxon>Spiruromorpha</taxon>
        <taxon>Filarioidea</taxon>
        <taxon>Onchocercidae</taxon>
        <taxon>Wuchereria</taxon>
    </lineage>
</organism>
<comment type="caution">
    <text evidence="2">The sequence shown here is derived from an EMBL/GenBank/DDBJ whole genome shotgun (WGS) entry which is preliminary data.</text>
</comment>
<feature type="non-terminal residue" evidence="2">
    <location>
        <position position="1"/>
    </location>
</feature>
<proteinExistence type="predicted"/>
<dbReference type="AlphaFoldDB" id="J9ELF5"/>
<keyword evidence="1" id="KW-0472">Membrane</keyword>
<evidence type="ECO:0000313" key="2">
    <source>
        <dbReference type="EMBL" id="EJW76164.1"/>
    </source>
</evidence>
<evidence type="ECO:0000256" key="1">
    <source>
        <dbReference type="SAM" id="Phobius"/>
    </source>
</evidence>
<feature type="transmembrane region" description="Helical" evidence="1">
    <location>
        <begin position="29"/>
        <end position="51"/>
    </location>
</feature>
<accession>J9ELF5</accession>
<reference evidence="3" key="1">
    <citation type="submission" date="2012-08" db="EMBL/GenBank/DDBJ databases">
        <title>The Genome Sequence of Wuchereria bancrofti.</title>
        <authorList>
            <person name="Nutman T.B."/>
            <person name="Fink D.L."/>
            <person name="Russ C."/>
            <person name="Young S."/>
            <person name="Zeng Q."/>
            <person name="Koehrsen M."/>
            <person name="Alvarado L."/>
            <person name="Berlin A."/>
            <person name="Chapman S.B."/>
            <person name="Chen Z."/>
            <person name="Freedman E."/>
            <person name="Gellesch M."/>
            <person name="Goldberg J."/>
            <person name="Griggs A."/>
            <person name="Gujja S."/>
            <person name="Heilman E.R."/>
            <person name="Heiman D."/>
            <person name="Hepburn T."/>
            <person name="Howarth C."/>
            <person name="Jen D."/>
            <person name="Larson L."/>
            <person name="Lewis B."/>
            <person name="Mehta T."/>
            <person name="Park D."/>
            <person name="Pearson M."/>
            <person name="Roberts A."/>
            <person name="Saif S."/>
            <person name="Shea T."/>
            <person name="Shenoy N."/>
            <person name="Sisk P."/>
            <person name="Stolte C."/>
            <person name="Sykes S."/>
            <person name="Walk T."/>
            <person name="White J."/>
            <person name="Yandava C."/>
            <person name="Haas B."/>
            <person name="Henn M.R."/>
            <person name="Nusbaum C."/>
            <person name="Birren B."/>
        </authorList>
    </citation>
    <scope>NUCLEOTIDE SEQUENCE [LARGE SCALE GENOMIC DNA]</scope>
    <source>
        <strain evidence="3">NA</strain>
    </source>
</reference>
<protein>
    <submittedName>
        <fullName evidence="2">Uncharacterized protein</fullName>
    </submittedName>
</protein>
<evidence type="ECO:0000313" key="3">
    <source>
        <dbReference type="Proteomes" id="UP000004810"/>
    </source>
</evidence>
<keyword evidence="1" id="KW-1133">Transmembrane helix</keyword>
<keyword evidence="1" id="KW-0812">Transmembrane</keyword>